<dbReference type="AlphaFoldDB" id="F0V1K5"/>
<dbReference type="EMBL" id="FQ790233">
    <property type="protein sequence ID" value="CBZ40536.1"/>
    <property type="molecule type" value="Genomic_DNA"/>
</dbReference>
<dbReference type="HOGENOM" id="CLU_022398_0_2_14"/>
<dbReference type="GO" id="GO:0045259">
    <property type="term" value="C:proton-transporting ATP synthase complex"/>
    <property type="evidence" value="ECO:0007669"/>
    <property type="project" value="UniProtKB-KW"/>
</dbReference>
<proteinExistence type="inferred from homology"/>
<dbReference type="NCBIfam" id="TIGR01039">
    <property type="entry name" value="atpD"/>
    <property type="match status" value="1"/>
</dbReference>
<evidence type="ECO:0000256" key="8">
    <source>
        <dbReference type="ARBA" id="ARBA00023065"/>
    </source>
</evidence>
<dbReference type="InterPro" id="IPR036121">
    <property type="entry name" value="ATPase_F1/V1/A1_a/bsu_N_sf"/>
</dbReference>
<reference evidence="14 15" key="1">
    <citation type="journal article" date="2011" name="J. Bacteriol.">
        <title>Complete genome sequence of the hemotrophic Mycoplasma suis strain KI3806.</title>
        <authorList>
            <person name="Oehlerking J."/>
            <person name="Kube M."/>
            <person name="Felder K.M."/>
            <person name="Matter D."/>
            <person name="Wittenbrink M.M."/>
            <person name="Schwarzenbach S."/>
            <person name="Kramer M.M."/>
            <person name="Hoelzle K."/>
            <person name="Hoelzle L.E."/>
        </authorList>
    </citation>
    <scope>NUCLEOTIDE SEQUENCE [LARGE SCALE GENOMIC DNA]</scope>
    <source>
        <strain evidence="15">KI_3806</strain>
    </source>
</reference>
<evidence type="ECO:0000313" key="14">
    <source>
        <dbReference type="EMBL" id="CBZ40536.1"/>
    </source>
</evidence>
<dbReference type="SUPFAM" id="SSF47917">
    <property type="entry name" value="C-terminal domain of alpha and beta subunits of F1 ATP synthase"/>
    <property type="match status" value="1"/>
</dbReference>
<comment type="similarity">
    <text evidence="2 12">Belongs to the ATPase alpha/beta chains family.</text>
</comment>
<dbReference type="InterPro" id="IPR050053">
    <property type="entry name" value="ATPase_alpha/beta_chains"/>
</dbReference>
<dbReference type="SUPFAM" id="SSF52540">
    <property type="entry name" value="P-loop containing nucleoside triphosphate hydrolases"/>
    <property type="match status" value="1"/>
</dbReference>
<dbReference type="InterPro" id="IPR003593">
    <property type="entry name" value="AAA+_ATPase"/>
</dbReference>
<dbReference type="Proteomes" id="UP000008645">
    <property type="component" value="Chromosome"/>
</dbReference>
<evidence type="ECO:0000259" key="13">
    <source>
        <dbReference type="SMART" id="SM00382"/>
    </source>
</evidence>
<comment type="catalytic activity">
    <reaction evidence="12">
        <text>ATP + H2O + 4 H(+)(in) = ADP + phosphate + 5 H(+)(out)</text>
        <dbReference type="Rhea" id="RHEA:57720"/>
        <dbReference type="ChEBI" id="CHEBI:15377"/>
        <dbReference type="ChEBI" id="CHEBI:15378"/>
        <dbReference type="ChEBI" id="CHEBI:30616"/>
        <dbReference type="ChEBI" id="CHEBI:43474"/>
        <dbReference type="ChEBI" id="CHEBI:456216"/>
        <dbReference type="EC" id="7.1.2.2"/>
    </reaction>
</comment>
<keyword evidence="11 12" id="KW-0066">ATP synthesis</keyword>
<evidence type="ECO:0000256" key="6">
    <source>
        <dbReference type="ARBA" id="ARBA00022840"/>
    </source>
</evidence>
<dbReference type="EC" id="7.1.2.2" evidence="12"/>
<dbReference type="PANTHER" id="PTHR15184">
    <property type="entry name" value="ATP SYNTHASE"/>
    <property type="match status" value="1"/>
</dbReference>
<dbReference type="InterPro" id="IPR055190">
    <property type="entry name" value="ATP-synt_VA_C"/>
</dbReference>
<evidence type="ECO:0000256" key="3">
    <source>
        <dbReference type="ARBA" id="ARBA00022448"/>
    </source>
</evidence>
<dbReference type="GO" id="GO:0046933">
    <property type="term" value="F:proton-transporting ATP synthase activity, rotational mechanism"/>
    <property type="evidence" value="ECO:0007669"/>
    <property type="project" value="UniProtKB-UniRule"/>
</dbReference>
<dbReference type="FunFam" id="3.40.50.300:FF:001630">
    <property type="entry name" value="ATP synthase subunit beta"/>
    <property type="match status" value="1"/>
</dbReference>
<keyword evidence="4 12" id="KW-0547">Nucleotide-binding</keyword>
<evidence type="ECO:0000256" key="9">
    <source>
        <dbReference type="ARBA" id="ARBA00023136"/>
    </source>
</evidence>
<dbReference type="InterPro" id="IPR004100">
    <property type="entry name" value="ATPase_F1/V1/A1_a/bsu_N"/>
</dbReference>
<dbReference type="Pfam" id="PF02874">
    <property type="entry name" value="ATP-synt_ab_N"/>
    <property type="match status" value="1"/>
</dbReference>
<accession>F0V1K5</accession>
<keyword evidence="14" id="KW-0378">Hydrolase</keyword>
<evidence type="ECO:0000256" key="10">
    <source>
        <dbReference type="ARBA" id="ARBA00023196"/>
    </source>
</evidence>
<feature type="domain" description="AAA+ ATPase" evidence="13">
    <location>
        <begin position="160"/>
        <end position="346"/>
    </location>
</feature>
<dbReference type="GO" id="GO:0005524">
    <property type="term" value="F:ATP binding"/>
    <property type="evidence" value="ECO:0007669"/>
    <property type="project" value="UniProtKB-UniRule"/>
</dbReference>
<protein>
    <recommendedName>
        <fullName evidence="12">ATP synthase subunit beta</fullName>
        <ecNumber evidence="12">7.1.2.2</ecNumber>
    </recommendedName>
    <alternativeName>
        <fullName evidence="12">ATP synthase F1 sector subunit beta</fullName>
    </alternativeName>
    <alternativeName>
        <fullName evidence="12">F-ATPase subunit beta</fullName>
    </alternativeName>
</protein>
<dbReference type="HAMAP" id="MF_01347">
    <property type="entry name" value="ATP_synth_beta_bact"/>
    <property type="match status" value="1"/>
</dbReference>
<name>F0V1K5_MYCS3</name>
<dbReference type="GO" id="GO:0016787">
    <property type="term" value="F:hydrolase activity"/>
    <property type="evidence" value="ECO:0007669"/>
    <property type="project" value="UniProtKB-KW"/>
</dbReference>
<keyword evidence="8 12" id="KW-0406">Ion transport</keyword>
<dbReference type="InterPro" id="IPR024034">
    <property type="entry name" value="ATPase_F1/V1_b/a_C"/>
</dbReference>
<comment type="subunit">
    <text evidence="12">F-type ATPases have 2 components, CF(1) - the catalytic core - and CF(0) - the membrane proton channel. CF(1) has five subunits: alpha(3), beta(3), gamma(1), delta(1), epsilon(1). CF(0) has three main subunits: a(1), b(2) and c(9-12). The alpha and beta chains form an alternating ring which encloses part of the gamma chain. CF(1) is attached to CF(0) by a central stalk formed by the gamma and epsilon chains, while a peripheral stalk is formed by the delta and b chains.</text>
</comment>
<keyword evidence="12" id="KW-1003">Cell membrane</keyword>
<dbReference type="CDD" id="cd18110">
    <property type="entry name" value="ATP-synt_F1_beta_C"/>
    <property type="match status" value="1"/>
</dbReference>
<keyword evidence="3 12" id="KW-0813">Transport</keyword>
<gene>
    <name evidence="12 14" type="primary">atpD</name>
    <name evidence="14" type="ORF">MSUIS_04430</name>
</gene>
<dbReference type="PANTHER" id="PTHR15184:SF71">
    <property type="entry name" value="ATP SYNTHASE SUBUNIT BETA, MITOCHONDRIAL"/>
    <property type="match status" value="1"/>
</dbReference>
<dbReference type="InterPro" id="IPR005722">
    <property type="entry name" value="ATP_synth_F1_bsu"/>
</dbReference>
<dbReference type="CDD" id="cd18115">
    <property type="entry name" value="ATP-synt_F1_beta_N"/>
    <property type="match status" value="1"/>
</dbReference>
<evidence type="ECO:0000256" key="1">
    <source>
        <dbReference type="ARBA" id="ARBA00004170"/>
    </source>
</evidence>
<evidence type="ECO:0000256" key="5">
    <source>
        <dbReference type="ARBA" id="ARBA00022781"/>
    </source>
</evidence>
<comment type="function">
    <text evidence="12">Produces ATP from ADP in the presence of a proton gradient across the membrane. The catalytic sites are hosted primarily by the beta subunits.</text>
</comment>
<keyword evidence="6 12" id="KW-0067">ATP-binding</keyword>
<keyword evidence="7 12" id="KW-1278">Translocase</keyword>
<feature type="binding site" evidence="12">
    <location>
        <begin position="168"/>
        <end position="175"/>
    </location>
    <ligand>
        <name>ATP</name>
        <dbReference type="ChEBI" id="CHEBI:30616"/>
    </ligand>
</feature>
<evidence type="ECO:0000256" key="12">
    <source>
        <dbReference type="HAMAP-Rule" id="MF_01347"/>
    </source>
</evidence>
<organism evidence="14 15">
    <name type="scientific">Mycoplasma suis (strain KI_3806)</name>
    <dbReference type="NCBI Taxonomy" id="708248"/>
    <lineage>
        <taxon>Bacteria</taxon>
        <taxon>Bacillati</taxon>
        <taxon>Mycoplasmatota</taxon>
        <taxon>Mollicutes</taxon>
        <taxon>Mycoplasmataceae</taxon>
        <taxon>Mycoplasma</taxon>
    </lineage>
</organism>
<dbReference type="FunFam" id="1.10.1140.10:FF:000005">
    <property type="entry name" value="ATP synthase subunit beta"/>
    <property type="match status" value="1"/>
</dbReference>
<keyword evidence="10 12" id="KW-0139">CF(1)</keyword>
<dbReference type="RefSeq" id="WP_013609139.1">
    <property type="nucleotide sequence ID" value="NC_015153.1"/>
</dbReference>
<sequence length="489" mass="54070">MSSSDTITNKSLTMEGYISQVAGPIVDMVFPLDSQPSIHEKIEIFDPDNRLSKELKAVFEVAQLLGDGRVRTIALTKTIGLFRGMKVLRTGKPLMVPVGMETLGRMFNVVGDTIDKLPKLENVELRSIHAEPPKFSDQTDSIELLETGIKVIDLLIPFAKGGKIGLFGGAGVGKTVVVQELIHNVAKRHSGLSIFVGVGERSREGNDLYYEMENSGVLKNTVLLFGQMNEVPGARLRVAFSGLAVAEYFRDELSKDVLLFIDNIFRFSQAGSEVSALLGRTPSAVGYQPTLGYEMGRLQERITSTKTGSITSVQAVYVPADDLTDPAPATIFTHLDAKVVLDRKIAALGIYPAISPLLSSSNLLTERVVGEEHYHVANEVVRVLQKYEELQDIISILGIDELTDEDKKLVFRARKIRNFFSQPFFVAEKFINMGGKYLTREDTLRSFKAILDGEVDDLPEEAFFYTGNIDDVREKARKMKEDQARAAAT</sequence>
<keyword evidence="5 12" id="KW-0375">Hydrogen ion transport</keyword>
<evidence type="ECO:0000256" key="4">
    <source>
        <dbReference type="ARBA" id="ARBA00022741"/>
    </source>
</evidence>
<dbReference type="InterPro" id="IPR027417">
    <property type="entry name" value="P-loop_NTPase"/>
</dbReference>
<dbReference type="Pfam" id="PF22919">
    <property type="entry name" value="ATP-synt_VA_C"/>
    <property type="match status" value="1"/>
</dbReference>
<dbReference type="SUPFAM" id="SSF50615">
    <property type="entry name" value="N-terminal domain of alpha and beta subunits of F1 ATP synthase"/>
    <property type="match status" value="1"/>
</dbReference>
<dbReference type="Gene3D" id="3.40.50.300">
    <property type="entry name" value="P-loop containing nucleotide triphosphate hydrolases"/>
    <property type="match status" value="1"/>
</dbReference>
<dbReference type="SMART" id="SM00382">
    <property type="entry name" value="AAA"/>
    <property type="match status" value="1"/>
</dbReference>
<dbReference type="InterPro" id="IPR000194">
    <property type="entry name" value="ATPase_F1/V1/A1_a/bsu_nucl-bd"/>
</dbReference>
<evidence type="ECO:0000256" key="7">
    <source>
        <dbReference type="ARBA" id="ARBA00022967"/>
    </source>
</evidence>
<evidence type="ECO:0000256" key="11">
    <source>
        <dbReference type="ARBA" id="ARBA00023310"/>
    </source>
</evidence>
<dbReference type="KEGG" id="msk:MSUIS_04430"/>
<comment type="subcellular location">
    <subcellularLocation>
        <location evidence="12">Cell membrane</location>
        <topology evidence="12">Peripheral membrane protein</topology>
    </subcellularLocation>
    <subcellularLocation>
        <location evidence="1">Membrane</location>
        <topology evidence="1">Peripheral membrane protein</topology>
    </subcellularLocation>
</comment>
<dbReference type="GO" id="GO:0005886">
    <property type="term" value="C:plasma membrane"/>
    <property type="evidence" value="ECO:0007669"/>
    <property type="project" value="UniProtKB-SubCell"/>
</dbReference>
<dbReference type="Pfam" id="PF00006">
    <property type="entry name" value="ATP-synt_ab"/>
    <property type="match status" value="1"/>
</dbReference>
<evidence type="ECO:0000256" key="2">
    <source>
        <dbReference type="ARBA" id="ARBA00008936"/>
    </source>
</evidence>
<evidence type="ECO:0000313" key="15">
    <source>
        <dbReference type="Proteomes" id="UP000008645"/>
    </source>
</evidence>
<dbReference type="Gene3D" id="2.40.10.170">
    <property type="match status" value="1"/>
</dbReference>
<keyword evidence="9 12" id="KW-0472">Membrane</keyword>
<dbReference type="Gene3D" id="1.10.1140.10">
    <property type="entry name" value="Bovine Mitochondrial F1-atpase, Atp Synthase Beta Chain, Chain D, domain 3"/>
    <property type="match status" value="1"/>
</dbReference>
<dbReference type="CDD" id="cd01133">
    <property type="entry name" value="F1-ATPase_beta_CD"/>
    <property type="match status" value="1"/>
</dbReference>